<dbReference type="Pfam" id="PF00013">
    <property type="entry name" value="KH_1"/>
    <property type="match status" value="1"/>
</dbReference>
<keyword evidence="3" id="KW-1185">Reference proteome</keyword>
<dbReference type="InterPro" id="IPR036612">
    <property type="entry name" value="KH_dom_type_1_sf"/>
</dbReference>
<dbReference type="Proteomes" id="UP000887013">
    <property type="component" value="Unassembled WGS sequence"/>
</dbReference>
<protein>
    <submittedName>
        <fullName evidence="2">Vigilin</fullName>
    </submittedName>
</protein>
<dbReference type="AlphaFoldDB" id="A0A8X6PBE5"/>
<dbReference type="OrthoDB" id="6470950at2759"/>
<dbReference type="GO" id="GO:0003723">
    <property type="term" value="F:RNA binding"/>
    <property type="evidence" value="ECO:0007669"/>
    <property type="project" value="InterPro"/>
</dbReference>
<accession>A0A8X6PBE5</accession>
<evidence type="ECO:0000259" key="1">
    <source>
        <dbReference type="Pfam" id="PF00013"/>
    </source>
</evidence>
<dbReference type="Gene3D" id="3.30.1370.10">
    <property type="entry name" value="K Homology domain, type 1"/>
    <property type="match status" value="1"/>
</dbReference>
<organism evidence="2 3">
    <name type="scientific">Nephila pilipes</name>
    <name type="common">Giant wood spider</name>
    <name type="synonym">Nephila maculata</name>
    <dbReference type="NCBI Taxonomy" id="299642"/>
    <lineage>
        <taxon>Eukaryota</taxon>
        <taxon>Metazoa</taxon>
        <taxon>Ecdysozoa</taxon>
        <taxon>Arthropoda</taxon>
        <taxon>Chelicerata</taxon>
        <taxon>Arachnida</taxon>
        <taxon>Araneae</taxon>
        <taxon>Araneomorphae</taxon>
        <taxon>Entelegynae</taxon>
        <taxon>Araneoidea</taxon>
        <taxon>Nephilidae</taxon>
        <taxon>Nephila</taxon>
    </lineage>
</organism>
<evidence type="ECO:0000313" key="2">
    <source>
        <dbReference type="EMBL" id="GFT58314.1"/>
    </source>
</evidence>
<gene>
    <name evidence="2" type="primary">Hdlbp_1</name>
    <name evidence="2" type="ORF">NPIL_250951</name>
</gene>
<comment type="caution">
    <text evidence="2">The sequence shown here is derived from an EMBL/GenBank/DDBJ whole genome shotgun (WGS) entry which is preliminary data.</text>
</comment>
<proteinExistence type="predicted"/>
<evidence type="ECO:0000313" key="3">
    <source>
        <dbReference type="Proteomes" id="UP000887013"/>
    </source>
</evidence>
<name>A0A8X6PBE5_NEPPI</name>
<feature type="domain" description="K Homology" evidence="1">
    <location>
        <begin position="32"/>
        <end position="68"/>
    </location>
</feature>
<dbReference type="SUPFAM" id="SSF54791">
    <property type="entry name" value="Eukaryotic type KH-domain (KH-domain type I)"/>
    <property type="match status" value="1"/>
</dbReference>
<reference evidence="2" key="1">
    <citation type="submission" date="2020-08" db="EMBL/GenBank/DDBJ databases">
        <title>Multicomponent nature underlies the extraordinary mechanical properties of spider dragline silk.</title>
        <authorList>
            <person name="Kono N."/>
            <person name="Nakamura H."/>
            <person name="Mori M."/>
            <person name="Yoshida Y."/>
            <person name="Ohtoshi R."/>
            <person name="Malay A.D."/>
            <person name="Moran D.A.P."/>
            <person name="Tomita M."/>
            <person name="Numata K."/>
            <person name="Arakawa K."/>
        </authorList>
    </citation>
    <scope>NUCLEOTIDE SEQUENCE</scope>
</reference>
<dbReference type="InterPro" id="IPR004088">
    <property type="entry name" value="KH_dom_type_1"/>
</dbReference>
<sequence>MVIDSKTESMNKVKFSGGTERMKYNKFESHMNKTGARIVFPNENDDGKNTITITGRKDEVEAAKDKLNSLFTQLKMQQKTTTEIDPRGAEVSKKLSSDYGGVTVSFPKLALIVAS</sequence>
<dbReference type="EMBL" id="BMAW01018415">
    <property type="protein sequence ID" value="GFT58314.1"/>
    <property type="molecule type" value="Genomic_DNA"/>
</dbReference>
<dbReference type="GO" id="GO:0010468">
    <property type="term" value="P:regulation of gene expression"/>
    <property type="evidence" value="ECO:0007669"/>
    <property type="project" value="UniProtKB-ARBA"/>
</dbReference>